<dbReference type="AlphaFoldDB" id="A0A510DT48"/>
<proteinExistence type="predicted"/>
<accession>A0A510E0Z0</accession>
<accession>A0A510DT48</accession>
<evidence type="ECO:0000313" key="4">
    <source>
        <dbReference type="Proteomes" id="UP000325030"/>
    </source>
</evidence>
<organism evidence="1 3">
    <name type="scientific">Sulfuracidifex tepidarius</name>
    <dbReference type="NCBI Taxonomy" id="1294262"/>
    <lineage>
        <taxon>Archaea</taxon>
        <taxon>Thermoproteota</taxon>
        <taxon>Thermoprotei</taxon>
        <taxon>Sulfolobales</taxon>
        <taxon>Sulfolobaceae</taxon>
        <taxon>Sulfuracidifex</taxon>
    </lineage>
</organism>
<name>A0A510DT48_9CREN</name>
<evidence type="ECO:0000313" key="3">
    <source>
        <dbReference type="Proteomes" id="UP000322983"/>
    </source>
</evidence>
<gene>
    <name evidence="1" type="ORF">IC006_0636</name>
    <name evidence="2" type="ORF">IC007_0612</name>
</gene>
<sequence length="126" mass="13989">MSDERTYSSSSSTISISLQNGEYSFSVGNSTCYQPVEEKGSFTVNGSNVIIRIDFIKVLYRVTFTEVCLSNSTPWCVNLSIGESFRPDLRDSYTFYLPIGNYSYTVSAPFGYSVPQRADPVPGKSN</sequence>
<dbReference type="KEGG" id="step:IC006_0636"/>
<protein>
    <recommendedName>
        <fullName evidence="5">Thermopsin</fullName>
    </recommendedName>
</protein>
<reference evidence="4" key="1">
    <citation type="submission" date="2018-09" db="EMBL/GenBank/DDBJ databases">
        <title>Complete Genome Sequencing of Sulfolobus sp. JCM 16834.</title>
        <authorList>
            <person name="Kato S."/>
            <person name="Itoh T."/>
            <person name="Ohkuma M."/>
        </authorList>
    </citation>
    <scope>NUCLEOTIDE SEQUENCE [LARGE SCALE GENOMIC DNA]</scope>
    <source>
        <strain evidence="4">IC-007</strain>
    </source>
</reference>
<dbReference type="GeneID" id="41717049"/>
<dbReference type="RefSeq" id="WP_054846798.1">
    <property type="nucleotide sequence ID" value="NZ_AP018929.1"/>
</dbReference>
<evidence type="ECO:0000313" key="2">
    <source>
        <dbReference type="EMBL" id="BBG26107.1"/>
    </source>
</evidence>
<dbReference type="EMBL" id="AP018930">
    <property type="protein sequence ID" value="BBG26107.1"/>
    <property type="molecule type" value="Genomic_DNA"/>
</dbReference>
<evidence type="ECO:0008006" key="5">
    <source>
        <dbReference type="Google" id="ProtNLM"/>
    </source>
</evidence>
<dbReference type="OrthoDB" id="41180at2157"/>
<dbReference type="Proteomes" id="UP000322983">
    <property type="component" value="Chromosome"/>
</dbReference>
<evidence type="ECO:0000313" key="1">
    <source>
        <dbReference type="EMBL" id="BBG23352.1"/>
    </source>
</evidence>
<reference evidence="1 3" key="2">
    <citation type="journal article" date="2020" name="Int. J. Syst. Evol. Microbiol.">
        <title>Sulfuracidifex tepidarius gen. nov., sp. nov. and transfer of Sulfolobus metallicus Huber and Stetter 1992 to the genus Sulfuracidifex as Sulfuracidifex metallicus comb. nov.</title>
        <authorList>
            <person name="Itoh T."/>
            <person name="Miura T."/>
            <person name="Sakai H.D."/>
            <person name="Kato S."/>
            <person name="Ohkuma M."/>
            <person name="Takashina T."/>
        </authorList>
    </citation>
    <scope>NUCLEOTIDE SEQUENCE [LARGE SCALE GENOMIC DNA]</scope>
    <source>
        <strain evidence="1 3">IC-006</strain>
        <strain evidence="2">IC-007</strain>
    </source>
</reference>
<keyword evidence="3" id="KW-1185">Reference proteome</keyword>
<dbReference type="EMBL" id="AP018929">
    <property type="protein sequence ID" value="BBG23352.1"/>
    <property type="molecule type" value="Genomic_DNA"/>
</dbReference>
<dbReference type="Proteomes" id="UP000325030">
    <property type="component" value="Chromosome"/>
</dbReference>